<protein>
    <recommendedName>
        <fullName evidence="4">DUF3889 domain-containing protein</fullName>
    </recommendedName>
</protein>
<dbReference type="RefSeq" id="WP_060670612.1">
    <property type="nucleotide sequence ID" value="NZ_JBCNGU010000019.1"/>
</dbReference>
<evidence type="ECO:0000256" key="1">
    <source>
        <dbReference type="SAM" id="SignalP"/>
    </source>
</evidence>
<proteinExistence type="predicted"/>
<reference evidence="2 3" key="1">
    <citation type="submission" date="2015-08" db="EMBL/GenBank/DDBJ databases">
        <title>Draft Genome Sequence of Bacillus vietnamensis UCD-SED5.</title>
        <authorList>
            <person name="Lee R.D."/>
            <person name="Jospin G."/>
            <person name="Lang J.M."/>
            <person name="Coil D.A."/>
            <person name="Eisen J.A."/>
        </authorList>
    </citation>
    <scope>NUCLEOTIDE SEQUENCE [LARGE SCALE GENOMIC DNA]</scope>
    <source>
        <strain evidence="2 3">UCD-SED5</strain>
    </source>
</reference>
<sequence length="100" mass="11393">MKKAIVILSTVFFLVFSSQAHAEQSDYKKFGRIATAVIKEDYPGQPVKDYQYQGRQKLAENKVSDAFEFTVQENNAEKKVVVIVVHDLDNEKVLNISVKE</sequence>
<dbReference type="InterPro" id="IPR024987">
    <property type="entry name" value="DUF3889"/>
</dbReference>
<accession>A0A0N8GHL0</accession>
<evidence type="ECO:0000313" key="2">
    <source>
        <dbReference type="EMBL" id="KPL61594.1"/>
    </source>
</evidence>
<keyword evidence="1" id="KW-0732">Signal</keyword>
<dbReference type="PATRIC" id="fig|218284.4.peg.617"/>
<feature type="chain" id="PRO_5006025721" description="DUF3889 domain-containing protein" evidence="1">
    <location>
        <begin position="23"/>
        <end position="100"/>
    </location>
</feature>
<evidence type="ECO:0000313" key="3">
    <source>
        <dbReference type="Proteomes" id="UP000050398"/>
    </source>
</evidence>
<comment type="caution">
    <text evidence="2">The sequence shown here is derived from an EMBL/GenBank/DDBJ whole genome shotgun (WGS) entry which is preliminary data.</text>
</comment>
<dbReference type="Proteomes" id="UP000050398">
    <property type="component" value="Unassembled WGS sequence"/>
</dbReference>
<gene>
    <name evidence="2" type="ORF">AM506_02920</name>
</gene>
<dbReference type="eggNOG" id="ENOG50323X4">
    <property type="taxonomic scope" value="Bacteria"/>
</dbReference>
<dbReference type="Gene3D" id="3.10.450.390">
    <property type="entry name" value="Protein of unknown function DUF3889"/>
    <property type="match status" value="1"/>
</dbReference>
<dbReference type="OrthoDB" id="2872776at2"/>
<dbReference type="EMBL" id="LIXZ01000001">
    <property type="protein sequence ID" value="KPL61594.1"/>
    <property type="molecule type" value="Genomic_DNA"/>
</dbReference>
<dbReference type="Pfam" id="PF13028">
    <property type="entry name" value="DUF3889"/>
    <property type="match status" value="1"/>
</dbReference>
<name>A0A0N8GHL0_9BACI</name>
<feature type="signal peptide" evidence="1">
    <location>
        <begin position="1"/>
        <end position="22"/>
    </location>
</feature>
<evidence type="ECO:0008006" key="4">
    <source>
        <dbReference type="Google" id="ProtNLM"/>
    </source>
</evidence>
<dbReference type="AlphaFoldDB" id="A0A0N8GHL0"/>
<organism evidence="2 3">
    <name type="scientific">Rossellomorea vietnamensis</name>
    <dbReference type="NCBI Taxonomy" id="218284"/>
    <lineage>
        <taxon>Bacteria</taxon>
        <taxon>Bacillati</taxon>
        <taxon>Bacillota</taxon>
        <taxon>Bacilli</taxon>
        <taxon>Bacillales</taxon>
        <taxon>Bacillaceae</taxon>
        <taxon>Rossellomorea</taxon>
    </lineage>
</organism>